<dbReference type="Proteomes" id="UP000669605">
    <property type="component" value="Unassembled WGS sequence"/>
</dbReference>
<name>A0ABX1QMT5_9PROT</name>
<dbReference type="InterPro" id="IPR009050">
    <property type="entry name" value="Globin-like_sf"/>
</dbReference>
<dbReference type="Pfam" id="PF13487">
    <property type="entry name" value="HD_5"/>
    <property type="match status" value="1"/>
</dbReference>
<feature type="domain" description="HD-GYP" evidence="1">
    <location>
        <begin position="160"/>
        <end position="354"/>
    </location>
</feature>
<evidence type="ECO:0000313" key="3">
    <source>
        <dbReference type="Proteomes" id="UP000669605"/>
    </source>
</evidence>
<dbReference type="InterPro" id="IPR044398">
    <property type="entry name" value="Globin-sensor_dom"/>
</dbReference>
<dbReference type="Pfam" id="PF11563">
    <property type="entry name" value="Protoglobin"/>
    <property type="match status" value="1"/>
</dbReference>
<dbReference type="InterPro" id="IPR052020">
    <property type="entry name" value="Cyclic_di-GMP/3'3'-cGAMP_PDE"/>
</dbReference>
<organism evidence="2 3">
    <name type="scientific">Tepidiphilus baoligensis</name>
    <dbReference type="NCBI Taxonomy" id="2698687"/>
    <lineage>
        <taxon>Bacteria</taxon>
        <taxon>Pseudomonadati</taxon>
        <taxon>Pseudomonadota</taxon>
        <taxon>Hydrogenophilia</taxon>
        <taxon>Hydrogenophilales</taxon>
        <taxon>Hydrogenophilaceae</taxon>
        <taxon>Tepidiphilus</taxon>
    </lineage>
</organism>
<dbReference type="PROSITE" id="PS51832">
    <property type="entry name" value="HD_GYP"/>
    <property type="match status" value="1"/>
</dbReference>
<dbReference type="InterPro" id="IPR003607">
    <property type="entry name" value="HD/PDEase_dom"/>
</dbReference>
<dbReference type="EMBL" id="JAAAUB010000006">
    <property type="protein sequence ID" value="NMH16605.1"/>
    <property type="molecule type" value="Genomic_DNA"/>
</dbReference>
<dbReference type="RefSeq" id="WP_169115832.1">
    <property type="nucleotide sequence ID" value="NZ_JAAAUB010000006.1"/>
</dbReference>
<dbReference type="SMART" id="SM00471">
    <property type="entry name" value="HDc"/>
    <property type="match status" value="1"/>
</dbReference>
<dbReference type="InterPro" id="IPR012292">
    <property type="entry name" value="Globin/Proto"/>
</dbReference>
<evidence type="ECO:0000259" key="1">
    <source>
        <dbReference type="PROSITE" id="PS51832"/>
    </source>
</evidence>
<reference evidence="2 3" key="1">
    <citation type="journal article" date="2020" name="Curr. Microbiol.">
        <title>Tepidiphilus baoligensis sp. nov., a Novel Bacterium of the Family Hydrogenophilaceae Isolated from an Oil Reservoir.</title>
        <authorList>
            <person name="Zhang X."/>
            <person name="Wang G."/>
            <person name="Ma X."/>
            <person name="Yu J."/>
            <person name="You J."/>
            <person name="Xue Y."/>
            <person name="Ma Y."/>
        </authorList>
    </citation>
    <scope>NUCLEOTIDE SEQUENCE [LARGE SCALE GENOMIC DNA]</scope>
    <source>
        <strain evidence="2 3">B18-69</strain>
    </source>
</reference>
<accession>A0ABX1QMT5</accession>
<proteinExistence type="predicted"/>
<comment type="caution">
    <text evidence="2">The sequence shown here is derived from an EMBL/GenBank/DDBJ whole genome shotgun (WGS) entry which is preliminary data.</text>
</comment>
<dbReference type="SUPFAM" id="SSF46458">
    <property type="entry name" value="Globin-like"/>
    <property type="match status" value="1"/>
</dbReference>
<evidence type="ECO:0000313" key="2">
    <source>
        <dbReference type="EMBL" id="NMH16605.1"/>
    </source>
</evidence>
<dbReference type="Gene3D" id="1.10.3210.10">
    <property type="entry name" value="Hypothetical protein af1432"/>
    <property type="match status" value="1"/>
</dbReference>
<dbReference type="CDD" id="cd01068">
    <property type="entry name" value="globin_sensor"/>
    <property type="match status" value="1"/>
</dbReference>
<dbReference type="InterPro" id="IPR039379">
    <property type="entry name" value="Protoglobin_sensor_dom"/>
</dbReference>
<dbReference type="CDD" id="cd00077">
    <property type="entry name" value="HDc"/>
    <property type="match status" value="1"/>
</dbReference>
<dbReference type="SUPFAM" id="SSF109604">
    <property type="entry name" value="HD-domain/PDEase-like"/>
    <property type="match status" value="1"/>
</dbReference>
<dbReference type="PANTHER" id="PTHR45228">
    <property type="entry name" value="CYCLIC DI-GMP PHOSPHODIESTERASE TM_0186-RELATED"/>
    <property type="match status" value="1"/>
</dbReference>
<protein>
    <submittedName>
        <fullName evidence="2">HD domain-containing protein</fullName>
    </submittedName>
</protein>
<sequence>MAVTLQQWIDFLDIDQEIIETLRAFLPRLAPQIDRVSRAFYRRVLDSPEALGLFASEDEVHHALAKQKAHWLEYVFAGRFDRDYVEAALRMGKIHQQRGVDLRLFSGAYAVVLSEINAIVMESISDHEQQIRTLRAVNFAVFLDLGFVASVYYDAYTDDLAAMAKDLTVSLARAGEYRDADTGEHIHRMAKMCAAVARRLGQELSWVEQLEAASPLHDVGKIGIPDAILLKPGKLTEEEMAVMRRHTEIGTDIIPKNGHEILQMARRIALTHHERWDGKGYPAGLSGEEIPLEGRIAAVCDVYDALRSKRPYKRPWTHEEAVRYLSENRGTQFDPKVVDAFLQALPEIEKIWEN</sequence>
<keyword evidence="3" id="KW-1185">Reference proteome</keyword>
<gene>
    <name evidence="2" type="ORF">GV368_05715</name>
</gene>
<dbReference type="PANTHER" id="PTHR45228:SF8">
    <property type="entry name" value="TWO-COMPONENT RESPONSE REGULATOR-RELATED"/>
    <property type="match status" value="1"/>
</dbReference>
<dbReference type="Gene3D" id="1.10.490.10">
    <property type="entry name" value="Globins"/>
    <property type="match status" value="1"/>
</dbReference>
<dbReference type="InterPro" id="IPR037522">
    <property type="entry name" value="HD_GYP_dom"/>
</dbReference>